<dbReference type="PaxDb" id="121845-A0A3Q0J2W9"/>
<evidence type="ECO:0000313" key="2">
    <source>
        <dbReference type="Proteomes" id="UP000079169"/>
    </source>
</evidence>
<gene>
    <name evidence="3" type="primary">LOC113468525</name>
</gene>
<organism evidence="2 3">
    <name type="scientific">Diaphorina citri</name>
    <name type="common">Asian citrus psyllid</name>
    <dbReference type="NCBI Taxonomy" id="121845"/>
    <lineage>
        <taxon>Eukaryota</taxon>
        <taxon>Metazoa</taxon>
        <taxon>Ecdysozoa</taxon>
        <taxon>Arthropoda</taxon>
        <taxon>Hexapoda</taxon>
        <taxon>Insecta</taxon>
        <taxon>Pterygota</taxon>
        <taxon>Neoptera</taxon>
        <taxon>Paraneoptera</taxon>
        <taxon>Hemiptera</taxon>
        <taxon>Sternorrhyncha</taxon>
        <taxon>Psylloidea</taxon>
        <taxon>Psyllidae</taxon>
        <taxon>Diaphorininae</taxon>
        <taxon>Diaphorina</taxon>
    </lineage>
</organism>
<accession>A0A3Q0J2W9</accession>
<dbReference type="AlphaFoldDB" id="A0A3Q0J2W9"/>
<evidence type="ECO:0000313" key="3">
    <source>
        <dbReference type="RefSeq" id="XP_026681293.1"/>
    </source>
</evidence>
<feature type="compositionally biased region" description="Basic and acidic residues" evidence="1">
    <location>
        <begin position="124"/>
        <end position="140"/>
    </location>
</feature>
<feature type="compositionally biased region" description="Polar residues" evidence="1">
    <location>
        <begin position="109"/>
        <end position="123"/>
    </location>
</feature>
<evidence type="ECO:0000256" key="1">
    <source>
        <dbReference type="SAM" id="MobiDB-lite"/>
    </source>
</evidence>
<feature type="region of interest" description="Disordered" evidence="1">
    <location>
        <begin position="45"/>
        <end position="66"/>
    </location>
</feature>
<dbReference type="RefSeq" id="XP_026681293.1">
    <property type="nucleotide sequence ID" value="XM_026825492.1"/>
</dbReference>
<proteinExistence type="predicted"/>
<dbReference type="KEGG" id="dci:113468525"/>
<protein>
    <submittedName>
        <fullName evidence="3">Uncharacterized protein LOC113468525</fullName>
    </submittedName>
</protein>
<keyword evidence="2" id="KW-1185">Reference proteome</keyword>
<reference evidence="3" key="1">
    <citation type="submission" date="2025-08" db="UniProtKB">
        <authorList>
            <consortium name="RefSeq"/>
        </authorList>
    </citation>
    <scope>IDENTIFICATION</scope>
</reference>
<dbReference type="GeneID" id="113468525"/>
<sequence length="266" mass="30974">MMHKEEPQVEAILKLDPTDAIRKWLMSKIRMEGDMANRIERNSNGMMKSGRHQKEPESRLMKAKRTARIRKVETVECPYCKRKLRGNLKRHIRRRHLRFKTQVAGFVEDNTSQREGQTTVNFDQENHREKAHENSRKTEQRSNTSTDDIEKIDALPTLLTNTQHCKENEHTLATSLEEYAMDNAVLEQAVPRADILCRTSLKHPVEADILCRTSEKFEASCRGRYIVQNRTKARYIVQNFKEDILAAINKVRLTLMIANLRHGEGP</sequence>
<feature type="region of interest" description="Disordered" evidence="1">
    <location>
        <begin position="108"/>
        <end position="149"/>
    </location>
</feature>
<name>A0A3Q0J2W9_DIACI</name>
<dbReference type="Proteomes" id="UP000079169">
    <property type="component" value="Unplaced"/>
</dbReference>